<feature type="compositionally biased region" description="Low complexity" evidence="10">
    <location>
        <begin position="694"/>
        <end position="703"/>
    </location>
</feature>
<dbReference type="InterPro" id="IPR029045">
    <property type="entry name" value="ClpP/crotonase-like_dom_sf"/>
</dbReference>
<feature type="compositionally biased region" description="Gly residues" evidence="10">
    <location>
        <begin position="704"/>
        <end position="713"/>
    </location>
</feature>
<dbReference type="SUPFAM" id="SSF69304">
    <property type="entry name" value="Tricorn protease N-terminal domain"/>
    <property type="match status" value="2"/>
</dbReference>
<dbReference type="SMART" id="SM00245">
    <property type="entry name" value="TSPc"/>
    <property type="match status" value="1"/>
</dbReference>
<dbReference type="Pfam" id="PF03572">
    <property type="entry name" value="Peptidase_S41"/>
    <property type="match status" value="1"/>
</dbReference>
<dbReference type="PANTHER" id="PTHR43253">
    <property type="entry name" value="TRICORN PROTEASE HOMOLOG 2-RELATED"/>
    <property type="match status" value="1"/>
</dbReference>
<evidence type="ECO:0000256" key="8">
    <source>
        <dbReference type="PIRSR" id="PIRSR036421-1"/>
    </source>
</evidence>
<dbReference type="Gene3D" id="3.90.226.10">
    <property type="entry name" value="2-enoyl-CoA Hydratase, Chain A, domain 1"/>
    <property type="match status" value="1"/>
</dbReference>
<dbReference type="eggNOG" id="COG4946">
    <property type="taxonomic scope" value="Bacteria"/>
</dbReference>
<feature type="region of interest" description="Disordered" evidence="10">
    <location>
        <begin position="646"/>
        <end position="666"/>
    </location>
</feature>
<dbReference type="Gene3D" id="2.120.10.60">
    <property type="entry name" value="Tricorn protease N-terminal domain"/>
    <property type="match status" value="1"/>
</dbReference>
<comment type="similarity">
    <text evidence="2 7">Belongs to the peptidase S41B family.</text>
</comment>
<dbReference type="Gene3D" id="2.30.42.10">
    <property type="match status" value="1"/>
</dbReference>
<evidence type="ECO:0000313" key="12">
    <source>
        <dbReference type="EMBL" id="ABJ82380.1"/>
    </source>
</evidence>
<keyword evidence="5 7" id="KW-0378">Hydrolase</keyword>
<dbReference type="GO" id="GO:0005737">
    <property type="term" value="C:cytoplasm"/>
    <property type="evidence" value="ECO:0007669"/>
    <property type="project" value="UniProtKB-SubCell"/>
</dbReference>
<feature type="compositionally biased region" description="Low complexity" evidence="10">
    <location>
        <begin position="714"/>
        <end position="729"/>
    </location>
</feature>
<feature type="compositionally biased region" description="Gly residues" evidence="10">
    <location>
        <begin position="650"/>
        <end position="662"/>
    </location>
</feature>
<sequence length="1121" mass="121592" precursor="true">MSRKVLLAGLALLLPVVSLAQVKLLRHPSYANGKVAFSYLGDLWIANENGSGAQRLTDNQARDVYPRFSPDGNWIAFSSNREGNYDVYVVAATGGKPRQLTFHSADDNVVNWSPDGKKILFTSARGNGVFPSVMTLWEIPAEGGIERPVPTDWGAWASYSPDGSKLAFTRHPATWSRKHYRGSYAADLWVMELASKKFTRLGNEDYKGNRLWPMYAKNGEIYFVSNQTENEKNIQFGGPAVMKSVNNIWKISEKGGKETQVTHHADGNLFFPSISADGKTIVYEDNFGIWKLDTASGKSSEIVIDIKADSKENDRELVTLTDAQAFSLSPSNKRAAIVAHGEIFTIATDRGEPQRVSESAWKEQEPRWSPNGKWIAFVSDRTGREEIYLSDELGKNAKKLSDVDCDKNSLVWGADSKALLWSGSDHKLRLVDVESGKTDILAQGEAGNITGAQFSPDGKYLSYARQDKLLRPHVWVKELATGQERMIGGEDFLQSNGAKWTPDGKKLLLIGGVGAPAMAALNRTVTQLYAVALLPADKSPDSGEINSEEQAMAAANDPAAGRSGRGGGTAPAPAVKIVWDGIDRRITQLTHMPGSVMFVVPAPDSRTYLFSAQGAAADDPAAGGPGMYTIAEDGTRVTKLNTTAADAGAAGRGRGGRGGGGFNEPQWSRDNRSIYYLQGGGLYSLAVGGTPAADTSAAPAAAAGRGGRGGRGGAASATPTETASTGSAPRRINFSVKMEIDIPAERRQVFEEAWRVMKNRFYDAKMHGVDWSAAKDKYESLLPHIADSEELHNLVMEMIGDLNASHTGITGGSRLPVQGAPEERIATRYPGFDIEPDASGFYKVSYIYRKGPADHDYVKIAPGNFVLAVNGKDLKASENYWQLFNILPGRKFEFLVNSKPSTDGAWTINLEPLTGAAMSALQYDRWVEDRKQMVATLTKGEIGYLHIKAMDAPSLAKFQRDLLENQDKKALIIDQRFNGGGGIDQELLQILNQRKAYQVTRGRDSLDVKRPGSTFFGPMVVLQNERSASDAEMFPDGFRALGLGKLIGVPTSGQVIGTGAFTLLDGSSIRTPGAGVYTAKGENMENYGVPPDVYVDNTPADFLGGHDRQIEKAIETLKAQM</sequence>
<evidence type="ECO:0000259" key="11">
    <source>
        <dbReference type="SMART" id="SM00245"/>
    </source>
</evidence>
<dbReference type="Gene3D" id="2.120.10.30">
    <property type="entry name" value="TolB, C-terminal domain"/>
    <property type="match status" value="1"/>
</dbReference>
<dbReference type="EMBL" id="CP000473">
    <property type="protein sequence ID" value="ABJ82380.1"/>
    <property type="molecule type" value="Genomic_DNA"/>
</dbReference>
<accession>Q029B1</accession>
<dbReference type="PANTHER" id="PTHR43253:SF1">
    <property type="entry name" value="TRICORN PROTEASE HOMOLOG 2-RELATED"/>
    <property type="match status" value="1"/>
</dbReference>
<evidence type="ECO:0000256" key="5">
    <source>
        <dbReference type="ARBA" id="ARBA00022801"/>
    </source>
</evidence>
<evidence type="ECO:0000256" key="7">
    <source>
        <dbReference type="PIRNR" id="PIRNR036421"/>
    </source>
</evidence>
<feature type="active site" description="Nucleophile" evidence="8">
    <location>
        <position position="1029"/>
    </location>
</feature>
<gene>
    <name evidence="12" type="ordered locus">Acid_1387</name>
</gene>
<feature type="domain" description="Tail specific protease" evidence="11">
    <location>
        <begin position="914"/>
        <end position="1096"/>
    </location>
</feature>
<comment type="function">
    <text evidence="7">Degrades oligopeptides.</text>
</comment>
<dbReference type="Pfam" id="PF14684">
    <property type="entry name" value="Tricorn_C1"/>
    <property type="match status" value="1"/>
</dbReference>
<dbReference type="InterPro" id="IPR036034">
    <property type="entry name" value="PDZ_sf"/>
</dbReference>
<dbReference type="InterPro" id="IPR005151">
    <property type="entry name" value="Tail-specific_protease"/>
</dbReference>
<reference evidence="12" key="1">
    <citation type="submission" date="2006-10" db="EMBL/GenBank/DDBJ databases">
        <title>Complete sequence of Solibacter usitatus Ellin6076.</title>
        <authorList>
            <consortium name="US DOE Joint Genome Institute"/>
            <person name="Copeland A."/>
            <person name="Lucas S."/>
            <person name="Lapidus A."/>
            <person name="Barry K."/>
            <person name="Detter J.C."/>
            <person name="Glavina del Rio T."/>
            <person name="Hammon N."/>
            <person name="Israni S."/>
            <person name="Dalin E."/>
            <person name="Tice H."/>
            <person name="Pitluck S."/>
            <person name="Thompson L.S."/>
            <person name="Brettin T."/>
            <person name="Bruce D."/>
            <person name="Han C."/>
            <person name="Tapia R."/>
            <person name="Gilna P."/>
            <person name="Schmutz J."/>
            <person name="Larimer F."/>
            <person name="Land M."/>
            <person name="Hauser L."/>
            <person name="Kyrpides N."/>
            <person name="Mikhailova N."/>
            <person name="Janssen P.H."/>
            <person name="Kuske C.R."/>
            <person name="Richardson P."/>
        </authorList>
    </citation>
    <scope>NUCLEOTIDE SEQUENCE</scope>
    <source>
        <strain evidence="12">Ellin6076</strain>
    </source>
</reference>
<dbReference type="HOGENOM" id="CLU_005503_0_0_0"/>
<evidence type="ECO:0000256" key="9">
    <source>
        <dbReference type="PIRSR" id="PIRSR036421-3"/>
    </source>
</evidence>
<evidence type="ECO:0000256" key="3">
    <source>
        <dbReference type="ARBA" id="ARBA00022490"/>
    </source>
</evidence>
<name>Q029B1_SOLUE</name>
<dbReference type="STRING" id="234267.Acid_1387"/>
<feature type="site" description="Transition state stabilizer; via amide nitrogen" evidence="9">
    <location>
        <position position="1030"/>
    </location>
</feature>
<organism evidence="12">
    <name type="scientific">Solibacter usitatus (strain Ellin6076)</name>
    <dbReference type="NCBI Taxonomy" id="234267"/>
    <lineage>
        <taxon>Bacteria</taxon>
        <taxon>Pseudomonadati</taxon>
        <taxon>Acidobacteriota</taxon>
        <taxon>Terriglobia</taxon>
        <taxon>Bryobacterales</taxon>
        <taxon>Solibacteraceae</taxon>
        <taxon>Candidatus Solibacter</taxon>
    </lineage>
</organism>
<evidence type="ECO:0000256" key="6">
    <source>
        <dbReference type="ARBA" id="ARBA00022825"/>
    </source>
</evidence>
<dbReference type="InParanoid" id="Q029B1"/>
<keyword evidence="3 7" id="KW-0963">Cytoplasm</keyword>
<keyword evidence="4 7" id="KW-0645">Protease</keyword>
<dbReference type="PIRSF" id="PIRSF036421">
    <property type="entry name" value="Tricorn_protease"/>
    <property type="match status" value="1"/>
</dbReference>
<feature type="active site" description="Charge relay system" evidence="8">
    <location>
        <position position="806"/>
    </location>
</feature>
<evidence type="ECO:0000256" key="4">
    <source>
        <dbReference type="ARBA" id="ARBA00022670"/>
    </source>
</evidence>
<feature type="region of interest" description="Disordered" evidence="10">
    <location>
        <begin position="539"/>
        <end position="571"/>
    </location>
</feature>
<protein>
    <recommendedName>
        <fullName evidence="7">Tricorn protease homolog</fullName>
        <ecNumber evidence="7">3.4.21.-</ecNumber>
    </recommendedName>
</protein>
<dbReference type="CDD" id="cd07562">
    <property type="entry name" value="Peptidase_S41_TRI"/>
    <property type="match status" value="1"/>
</dbReference>
<dbReference type="AlphaFoldDB" id="Q029B1"/>
<dbReference type="EC" id="3.4.21.-" evidence="7"/>
<dbReference type="InterPro" id="IPR012393">
    <property type="entry name" value="Tricorn_protease"/>
</dbReference>
<proteinExistence type="inferred from homology"/>
<comment type="subcellular location">
    <subcellularLocation>
        <location evidence="1 7">Cytoplasm</location>
    </subcellularLocation>
</comment>
<dbReference type="SUPFAM" id="SSF52096">
    <property type="entry name" value="ClpP/crotonase"/>
    <property type="match status" value="1"/>
</dbReference>
<evidence type="ECO:0000256" key="10">
    <source>
        <dbReference type="SAM" id="MobiDB-lite"/>
    </source>
</evidence>
<feature type="active site" description="Charge relay system" evidence="8">
    <location>
        <position position="1085"/>
    </location>
</feature>
<dbReference type="Gene3D" id="3.30.750.44">
    <property type="match status" value="1"/>
</dbReference>
<evidence type="ECO:0000256" key="2">
    <source>
        <dbReference type="ARBA" id="ARBA00008524"/>
    </source>
</evidence>
<dbReference type="eggNOG" id="COG0793">
    <property type="taxonomic scope" value="Bacteria"/>
</dbReference>
<dbReference type="GO" id="GO:0006508">
    <property type="term" value="P:proteolysis"/>
    <property type="evidence" value="ECO:0007669"/>
    <property type="project" value="UniProtKB-UniRule"/>
</dbReference>
<dbReference type="InterPro" id="IPR011042">
    <property type="entry name" value="6-blade_b-propeller_TolB-like"/>
</dbReference>
<dbReference type="InterPro" id="IPR028204">
    <property type="entry name" value="Tricorn_C1"/>
</dbReference>
<dbReference type="KEGG" id="sus:Acid_1387"/>
<dbReference type="GO" id="GO:0008236">
    <property type="term" value="F:serine-type peptidase activity"/>
    <property type="evidence" value="ECO:0007669"/>
    <property type="project" value="UniProtKB-UniRule"/>
</dbReference>
<keyword evidence="6 7" id="KW-0720">Serine protease</keyword>
<dbReference type="OrthoDB" id="9812068at2"/>
<dbReference type="Pfam" id="PF26549">
    <property type="entry name" value="Tricorn_N"/>
    <property type="match status" value="1"/>
</dbReference>
<feature type="region of interest" description="Disordered" evidence="10">
    <location>
        <begin position="694"/>
        <end position="730"/>
    </location>
</feature>
<dbReference type="Pfam" id="PF26550">
    <property type="entry name" value="Tricorn_2nd"/>
    <property type="match status" value="1"/>
</dbReference>
<evidence type="ECO:0000256" key="1">
    <source>
        <dbReference type="ARBA" id="ARBA00004496"/>
    </source>
</evidence>